<feature type="compositionally biased region" description="Polar residues" evidence="1">
    <location>
        <begin position="231"/>
        <end position="242"/>
    </location>
</feature>
<dbReference type="AlphaFoldDB" id="A0A4S8M3S3"/>
<evidence type="ECO:0000313" key="3">
    <source>
        <dbReference type="Proteomes" id="UP000297245"/>
    </source>
</evidence>
<keyword evidence="3" id="KW-1185">Reference proteome</keyword>
<feature type="region of interest" description="Disordered" evidence="1">
    <location>
        <begin position="223"/>
        <end position="242"/>
    </location>
</feature>
<accession>A0A4S8M3S3</accession>
<feature type="compositionally biased region" description="Basic and acidic residues" evidence="1">
    <location>
        <begin position="312"/>
        <end position="321"/>
    </location>
</feature>
<feature type="compositionally biased region" description="Polar residues" evidence="1">
    <location>
        <begin position="19"/>
        <end position="31"/>
    </location>
</feature>
<proteinExistence type="predicted"/>
<dbReference type="EMBL" id="ML179168">
    <property type="protein sequence ID" value="THU96814.1"/>
    <property type="molecule type" value="Genomic_DNA"/>
</dbReference>
<sequence length="824" mass="91816">MSSGESCQLEAVKSPCDVLSSSLPASPTRSPRFNDINDPEEDSSSVVVGVPASSSPSYVMEAECRYLYGSDLSTTSSSCSSRASISELLDGAKSLQAGDLPFDDKLALELCNKLQKIVEQRKPLSTNRCHSRECGLSRPSQRSDAYMRCSSTPSTNRKRPHSFSTIPQARELASQDIDHDTSSPKILYKKARLSLYRRSTKSLESRKQFANKAATLRRRSTLQPGDIAGDKSSTTKDSVSIGPTITTTSLELDVPPVTSLPTVESVLDVSDAPADWVPTALCTPEPLEIKHPLRNDIYRDPRLIIPSVKSFKTAESKESRKTRTKSSGALKRSSLPDVPIIAPPLDHVWSPPLTEGARAKLRLKRFCEREERMRESDGLSSSSPATTVSMDQEMRQAGIQKSQVSERDKTLDKLRNGLRYRKSHLFKDGLDRDVIEWILQILPERHNDVDFIHWKRSRSPTDTEDSCSTGTATISTSTSTSQTCSSSSSLSYESTTSQPSAQTVRNRGYEDLWDQLSNSPETRFHAVYLFLRFFYIILGLGKSKDADSSVSVSEGGVDRYRNEINEEGFELIAWDVAVGCLALSVKMNRDVLPPLYPMYSWRFEALAPHDMGFEDLETAQRDVFVALSHNLDELWVALPSLRELVWFQDATIESDAGSGALGKGRACRGWGVLLEETWTILLDVVTDAKVLQFPLSLLAGAALAEGLIMTLVKKYQSEKPWYSGYVVRRNKVQKPRYDSPRKNSMTDRRIRKNVQFDRSKLSESVEDAWKLLSTEDFQKAEIESEGVVLDVQEALGVSVVSFSECRKWIRERKGTVGFGSLCSV</sequence>
<evidence type="ECO:0000256" key="1">
    <source>
        <dbReference type="SAM" id="MobiDB-lite"/>
    </source>
</evidence>
<feature type="region of interest" description="Disordered" evidence="1">
    <location>
        <begin position="458"/>
        <end position="503"/>
    </location>
</feature>
<gene>
    <name evidence="2" type="ORF">K435DRAFT_838927</name>
</gene>
<protein>
    <submittedName>
        <fullName evidence="2">Uncharacterized protein</fullName>
    </submittedName>
</protein>
<reference evidence="2 3" key="1">
    <citation type="journal article" date="2019" name="Nat. Ecol. Evol.">
        <title>Megaphylogeny resolves global patterns of mushroom evolution.</title>
        <authorList>
            <person name="Varga T."/>
            <person name="Krizsan K."/>
            <person name="Foldi C."/>
            <person name="Dima B."/>
            <person name="Sanchez-Garcia M."/>
            <person name="Sanchez-Ramirez S."/>
            <person name="Szollosi G.J."/>
            <person name="Szarkandi J.G."/>
            <person name="Papp V."/>
            <person name="Albert L."/>
            <person name="Andreopoulos W."/>
            <person name="Angelini C."/>
            <person name="Antonin V."/>
            <person name="Barry K.W."/>
            <person name="Bougher N.L."/>
            <person name="Buchanan P."/>
            <person name="Buyck B."/>
            <person name="Bense V."/>
            <person name="Catcheside P."/>
            <person name="Chovatia M."/>
            <person name="Cooper J."/>
            <person name="Damon W."/>
            <person name="Desjardin D."/>
            <person name="Finy P."/>
            <person name="Geml J."/>
            <person name="Haridas S."/>
            <person name="Hughes K."/>
            <person name="Justo A."/>
            <person name="Karasinski D."/>
            <person name="Kautmanova I."/>
            <person name="Kiss B."/>
            <person name="Kocsube S."/>
            <person name="Kotiranta H."/>
            <person name="LaButti K.M."/>
            <person name="Lechner B.E."/>
            <person name="Liimatainen K."/>
            <person name="Lipzen A."/>
            <person name="Lukacs Z."/>
            <person name="Mihaltcheva S."/>
            <person name="Morgado L.N."/>
            <person name="Niskanen T."/>
            <person name="Noordeloos M.E."/>
            <person name="Ohm R.A."/>
            <person name="Ortiz-Santana B."/>
            <person name="Ovrebo C."/>
            <person name="Racz N."/>
            <person name="Riley R."/>
            <person name="Savchenko A."/>
            <person name="Shiryaev A."/>
            <person name="Soop K."/>
            <person name="Spirin V."/>
            <person name="Szebenyi C."/>
            <person name="Tomsovsky M."/>
            <person name="Tulloss R.E."/>
            <person name="Uehling J."/>
            <person name="Grigoriev I.V."/>
            <person name="Vagvolgyi C."/>
            <person name="Papp T."/>
            <person name="Martin F.M."/>
            <person name="Miettinen O."/>
            <person name="Hibbett D.S."/>
            <person name="Nagy L.G."/>
        </authorList>
    </citation>
    <scope>NUCLEOTIDE SEQUENCE [LARGE SCALE GENOMIC DNA]</scope>
    <source>
        <strain evidence="2 3">CBS 962.96</strain>
    </source>
</reference>
<feature type="region of interest" description="Disordered" evidence="1">
    <location>
        <begin position="1"/>
        <end position="52"/>
    </location>
</feature>
<organism evidence="2 3">
    <name type="scientific">Dendrothele bispora (strain CBS 962.96)</name>
    <dbReference type="NCBI Taxonomy" id="1314807"/>
    <lineage>
        <taxon>Eukaryota</taxon>
        <taxon>Fungi</taxon>
        <taxon>Dikarya</taxon>
        <taxon>Basidiomycota</taxon>
        <taxon>Agaricomycotina</taxon>
        <taxon>Agaricomycetes</taxon>
        <taxon>Agaricomycetidae</taxon>
        <taxon>Agaricales</taxon>
        <taxon>Agaricales incertae sedis</taxon>
        <taxon>Dendrothele</taxon>
    </lineage>
</organism>
<name>A0A4S8M3S3_DENBC</name>
<dbReference type="OrthoDB" id="3250555at2759"/>
<evidence type="ECO:0000313" key="2">
    <source>
        <dbReference type="EMBL" id="THU96814.1"/>
    </source>
</evidence>
<feature type="compositionally biased region" description="Low complexity" evidence="1">
    <location>
        <begin position="466"/>
        <end position="500"/>
    </location>
</feature>
<feature type="region of interest" description="Disordered" evidence="1">
    <location>
        <begin position="312"/>
        <end position="336"/>
    </location>
</feature>
<dbReference type="Proteomes" id="UP000297245">
    <property type="component" value="Unassembled WGS sequence"/>
</dbReference>